<keyword evidence="2" id="KW-0479">Metal-binding</keyword>
<reference evidence="7 8" key="1">
    <citation type="submission" date="2020-02" db="EMBL/GenBank/DDBJ databases">
        <authorList>
            <person name="Ferguson B K."/>
        </authorList>
    </citation>
    <scope>NUCLEOTIDE SEQUENCE [LARGE SCALE GENOMIC DNA]</scope>
</reference>
<dbReference type="Pfam" id="PF00226">
    <property type="entry name" value="DnaJ"/>
    <property type="match status" value="1"/>
</dbReference>
<evidence type="ECO:0000256" key="3">
    <source>
        <dbReference type="ARBA" id="ARBA00022833"/>
    </source>
</evidence>
<dbReference type="SMART" id="SM00271">
    <property type="entry name" value="DnaJ"/>
    <property type="match status" value="1"/>
</dbReference>
<dbReference type="GO" id="GO:0001671">
    <property type="term" value="F:ATPase activator activity"/>
    <property type="evidence" value="ECO:0007669"/>
    <property type="project" value="TreeGrafter"/>
</dbReference>
<dbReference type="OrthoDB" id="66964at2759"/>
<dbReference type="PANTHER" id="PTHR45255:SF1">
    <property type="entry name" value="DNAJ HOMOLOG SUBFAMILY C MEMBER 24"/>
    <property type="match status" value="1"/>
</dbReference>
<organism evidence="7 8">
    <name type="scientific">Nesidiocoris tenuis</name>
    <dbReference type="NCBI Taxonomy" id="355587"/>
    <lineage>
        <taxon>Eukaryota</taxon>
        <taxon>Metazoa</taxon>
        <taxon>Ecdysozoa</taxon>
        <taxon>Arthropoda</taxon>
        <taxon>Hexapoda</taxon>
        <taxon>Insecta</taxon>
        <taxon>Pterygota</taxon>
        <taxon>Neoptera</taxon>
        <taxon>Paraneoptera</taxon>
        <taxon>Hemiptera</taxon>
        <taxon>Heteroptera</taxon>
        <taxon>Panheteroptera</taxon>
        <taxon>Cimicomorpha</taxon>
        <taxon>Miridae</taxon>
        <taxon>Dicyphina</taxon>
        <taxon>Nesidiocoris</taxon>
    </lineage>
</organism>
<dbReference type="Gene3D" id="3.10.660.10">
    <property type="entry name" value="DPH Zinc finger"/>
    <property type="match status" value="1"/>
</dbReference>
<evidence type="ECO:0000259" key="5">
    <source>
        <dbReference type="PROSITE" id="PS50076"/>
    </source>
</evidence>
<dbReference type="Pfam" id="PF05207">
    <property type="entry name" value="Zn_ribbon_CSL"/>
    <property type="match status" value="1"/>
</dbReference>
<dbReference type="InterPro" id="IPR036671">
    <property type="entry name" value="DPH_MB_sf"/>
</dbReference>
<protein>
    <recommendedName>
        <fullName evidence="9">J domain-containing protein</fullName>
    </recommendedName>
</protein>
<evidence type="ECO:0000313" key="8">
    <source>
        <dbReference type="Proteomes" id="UP000479000"/>
    </source>
</evidence>
<proteinExistence type="inferred from homology"/>
<feature type="domain" description="J" evidence="5">
    <location>
        <begin position="3"/>
        <end position="65"/>
    </location>
</feature>
<dbReference type="Proteomes" id="UP000479000">
    <property type="component" value="Unassembled WGS sequence"/>
</dbReference>
<dbReference type="Gene3D" id="1.10.287.110">
    <property type="entry name" value="DnaJ domain"/>
    <property type="match status" value="1"/>
</dbReference>
<dbReference type="InterPro" id="IPR007872">
    <property type="entry name" value="DPH_MB_dom"/>
</dbReference>
<keyword evidence="3" id="KW-0862">Zinc</keyword>
<evidence type="ECO:0000256" key="1">
    <source>
        <dbReference type="ARBA" id="ARBA00006169"/>
    </source>
</evidence>
<dbReference type="GO" id="GO:0008198">
    <property type="term" value="F:ferrous iron binding"/>
    <property type="evidence" value="ECO:0007669"/>
    <property type="project" value="TreeGrafter"/>
</dbReference>
<name>A0A6H5G452_9HEMI</name>
<dbReference type="InterPro" id="IPR036869">
    <property type="entry name" value="J_dom_sf"/>
</dbReference>
<dbReference type="CDD" id="cd06257">
    <property type="entry name" value="DnaJ"/>
    <property type="match status" value="1"/>
</dbReference>
<dbReference type="EMBL" id="CADCXU010005245">
    <property type="protein sequence ID" value="CAA9996953.1"/>
    <property type="molecule type" value="Genomic_DNA"/>
</dbReference>
<evidence type="ECO:0000256" key="4">
    <source>
        <dbReference type="ARBA" id="ARBA00023004"/>
    </source>
</evidence>
<evidence type="ECO:0008006" key="9">
    <source>
        <dbReference type="Google" id="ProtNLM"/>
    </source>
</evidence>
<dbReference type="PANTHER" id="PTHR45255">
    <property type="entry name" value="DNAJ HOMOLOG SUBFAMILY C MEMBER 24"/>
    <property type="match status" value="1"/>
</dbReference>
<dbReference type="SUPFAM" id="SSF144217">
    <property type="entry name" value="CSL zinc finger"/>
    <property type="match status" value="1"/>
</dbReference>
<feature type="domain" description="DPH-type MB" evidence="6">
    <location>
        <begin position="60"/>
        <end position="133"/>
    </location>
</feature>
<sequence>MATLYDALGCSPACTLAELKAAYRALALSQHPDKRSGGASDFALVDRAWKTLRDPAARRAYDETMLRSRMEDEPLPPYGDYRLSQMDRRDDLYAADCRCGGTYVVSRLDLTGVGTECLVGCDECSLTISVVDDLSTR</sequence>
<gene>
    <name evidence="7" type="ORF">NTEN_LOCUS3329</name>
</gene>
<evidence type="ECO:0000259" key="6">
    <source>
        <dbReference type="PROSITE" id="PS51074"/>
    </source>
</evidence>
<accession>A0A6H5G452</accession>
<dbReference type="PROSITE" id="PS50076">
    <property type="entry name" value="DNAJ_2"/>
    <property type="match status" value="1"/>
</dbReference>
<comment type="similarity">
    <text evidence="1">Belongs to the DPH4 family.</text>
</comment>
<dbReference type="AlphaFoldDB" id="A0A6H5G452"/>
<dbReference type="InterPro" id="IPR001623">
    <property type="entry name" value="DnaJ_domain"/>
</dbReference>
<keyword evidence="4" id="KW-0408">Iron</keyword>
<dbReference type="PROSITE" id="PS51074">
    <property type="entry name" value="DPH_MB"/>
    <property type="match status" value="1"/>
</dbReference>
<evidence type="ECO:0000256" key="2">
    <source>
        <dbReference type="ARBA" id="ARBA00022723"/>
    </source>
</evidence>
<dbReference type="SUPFAM" id="SSF46565">
    <property type="entry name" value="Chaperone J-domain"/>
    <property type="match status" value="1"/>
</dbReference>
<keyword evidence="8" id="KW-1185">Reference proteome</keyword>
<evidence type="ECO:0000313" key="7">
    <source>
        <dbReference type="EMBL" id="CAA9996953.1"/>
    </source>
</evidence>
<dbReference type="PRINTS" id="PR00625">
    <property type="entry name" value="JDOMAIN"/>
</dbReference>